<reference evidence="1" key="1">
    <citation type="submission" date="2021-06" db="EMBL/GenBank/DDBJ databases">
        <title>Updating the genus Pseudomonas: Description of 43 new species and partition of the Pseudomonas putida group.</title>
        <authorList>
            <person name="Girard L."/>
            <person name="Lood C."/>
            <person name="Vandamme P."/>
            <person name="Rokni-Zadeh H."/>
            <person name="Van Noort V."/>
            <person name="Hofte M."/>
            <person name="Lavigne R."/>
            <person name="De Mot R."/>
        </authorList>
    </citation>
    <scope>NUCLEOTIDE SEQUENCE</scope>
    <source>
        <strain evidence="1">SWRI103</strain>
    </source>
</reference>
<sequence>MPLIKPNQQLRRDLKETADLLKWSGVDLMQAAVRLSEGGQEDEARELRNVATSYQAVEDRLAGYADEVKAGRINRSKPE</sequence>
<dbReference type="EMBL" id="JAHSTY010000001">
    <property type="protein sequence ID" value="MBV4452712.1"/>
    <property type="molecule type" value="Genomic_DNA"/>
</dbReference>
<proteinExistence type="predicted"/>
<evidence type="ECO:0000313" key="1">
    <source>
        <dbReference type="EMBL" id="MBV4452712.1"/>
    </source>
</evidence>
<dbReference type="RefSeq" id="WP_169377591.1">
    <property type="nucleotide sequence ID" value="NZ_JAHSTY010000001.1"/>
</dbReference>
<keyword evidence="2" id="KW-1185">Reference proteome</keyword>
<dbReference type="Proteomes" id="UP001048976">
    <property type="component" value="Unassembled WGS sequence"/>
</dbReference>
<protein>
    <submittedName>
        <fullName evidence="1">Uncharacterized protein</fullName>
    </submittedName>
</protein>
<evidence type="ECO:0000313" key="2">
    <source>
        <dbReference type="Proteomes" id="UP001048976"/>
    </source>
</evidence>
<comment type="caution">
    <text evidence="1">The sequence shown here is derived from an EMBL/GenBank/DDBJ whole genome shotgun (WGS) entry which is preliminary data.</text>
</comment>
<accession>A0ABS6NWX1</accession>
<gene>
    <name evidence="1" type="ORF">KVG91_08905</name>
</gene>
<name>A0ABS6NWX1_9PSED</name>
<organism evidence="1 2">
    <name type="scientific">Pseudomonas azadiae</name>
    <dbReference type="NCBI Taxonomy" id="2843612"/>
    <lineage>
        <taxon>Bacteria</taxon>
        <taxon>Pseudomonadati</taxon>
        <taxon>Pseudomonadota</taxon>
        <taxon>Gammaproteobacteria</taxon>
        <taxon>Pseudomonadales</taxon>
        <taxon>Pseudomonadaceae</taxon>
        <taxon>Pseudomonas</taxon>
    </lineage>
</organism>